<dbReference type="EMBL" id="ON191531">
    <property type="protein sequence ID" value="URG17372.1"/>
    <property type="molecule type" value="Genomic_DNA"/>
</dbReference>
<dbReference type="Gene3D" id="3.40.50.300">
    <property type="entry name" value="P-loop containing nucleotide triphosphate hydrolases"/>
    <property type="match status" value="1"/>
</dbReference>
<feature type="region of interest" description="Disordered" evidence="1">
    <location>
        <begin position="645"/>
        <end position="686"/>
    </location>
</feature>
<organism evidence="2 3">
    <name type="scientific">Rhodococcus phage Mbo2</name>
    <dbReference type="NCBI Taxonomy" id="2936911"/>
    <lineage>
        <taxon>Viruses</taxon>
        <taxon>Duplodnaviria</taxon>
        <taxon>Heunggongvirae</taxon>
        <taxon>Uroviricota</taxon>
        <taxon>Caudoviricetes</taxon>
        <taxon>Caudoviricetes incertae sedis</taxon>
        <taxon>Mboduovirus</taxon>
        <taxon>Mboduovirus mbo2</taxon>
    </lineage>
</organism>
<name>A0A9E7ILL2_9CAUD</name>
<evidence type="ECO:0000313" key="3">
    <source>
        <dbReference type="Proteomes" id="UP001057233"/>
    </source>
</evidence>
<reference evidence="2" key="1">
    <citation type="submission" date="2022-04" db="EMBL/GenBank/DDBJ databases">
        <authorList>
            <person name="Hwangbo M."/>
            <person name="Wang B."/>
            <person name="Gill J.J."/>
            <person name="Chu K.-H."/>
            <person name="Young R."/>
        </authorList>
    </citation>
    <scope>NUCLEOTIDE SEQUENCE</scope>
</reference>
<dbReference type="InterPro" id="IPR027417">
    <property type="entry name" value="P-loop_NTPase"/>
</dbReference>
<feature type="region of interest" description="Disordered" evidence="1">
    <location>
        <begin position="1"/>
        <end position="21"/>
    </location>
</feature>
<proteinExistence type="predicted"/>
<keyword evidence="3" id="KW-1185">Reference proteome</keyword>
<dbReference type="Proteomes" id="UP001057233">
    <property type="component" value="Segment"/>
</dbReference>
<evidence type="ECO:0000313" key="2">
    <source>
        <dbReference type="EMBL" id="URG17372.1"/>
    </source>
</evidence>
<feature type="compositionally biased region" description="Polar residues" evidence="1">
    <location>
        <begin position="651"/>
        <end position="663"/>
    </location>
</feature>
<sequence>MTIKTPNLPPPGSPNSWGPNHNQNTLGAWLIANPDFEDRPATIEQFLGPGYLDIDPDQNPHLPKGVGIRPGVKQALVDIFGTELDPRSISDKREALFTGGIGIGKTTMASVALAYMVHWVCCLHDPQAYFGMLPGSRIAFMLMSTKDSQAKEVLFGDIKARINVADWFKNMETPWKGNTPYDPEYRNQLRFPKDIWVIPGNSAETTFEGYNILGGILDEGDSHKVTENKDYAQEGWRTIKARVTSRFTDPETNTHRGLLIAIGQMKAAEGFMARMKKTMLDANEKREQQGLKPECKVVEMAIWESIGWERFRDKKTGKIDIFYFDITRRIVVPEGPALHLKGKLDAKTDTIIPIPMNYWSDFDLNPVQALKDHAGIPPSVEDPFIATPDRVDEAQEKWHRRFDFTPVGSKPHQPEFSDELHGDALKRVLHVDIAYASGGDALGMAMAHIPELVEIDGELKPIIVFDWLLRIKPSGGQTLMLKDFRRIIREMRDDRKYKINLVTLDGFQSQDSIQLLREARFNTDLLSVDRNKAPYEELREAIYERRVEFPKYMTYLKKGETEKVNIARKELLELTDTGRKIDHPLKGSKDVADAMAGCVYALMSGTQFRRGAKRPGSGQYDPDAVPDLSSFVAKRVPVGAGAALSPAALGQGNQPQGKMSTQGYGPHNFPNLPVDPFKELRRPGMH</sequence>
<gene>
    <name evidence="2" type="ORF">Mbo2_002</name>
</gene>
<protein>
    <submittedName>
        <fullName evidence="2">Terminase large subunit</fullName>
    </submittedName>
</protein>
<accession>A0A9E7ILL2</accession>
<evidence type="ECO:0000256" key="1">
    <source>
        <dbReference type="SAM" id="MobiDB-lite"/>
    </source>
</evidence>
<feature type="compositionally biased region" description="Basic and acidic residues" evidence="1">
    <location>
        <begin position="676"/>
        <end position="686"/>
    </location>
</feature>